<dbReference type="Gene3D" id="3.40.20.10">
    <property type="entry name" value="Severin"/>
    <property type="match status" value="3"/>
</dbReference>
<dbReference type="GO" id="GO:0051015">
    <property type="term" value="F:actin filament binding"/>
    <property type="evidence" value="ECO:0007669"/>
    <property type="project" value="InterPro"/>
</dbReference>
<dbReference type="Pfam" id="PF00626">
    <property type="entry name" value="Gelsolin"/>
    <property type="match status" value="2"/>
</dbReference>
<dbReference type="CDD" id="cd11290">
    <property type="entry name" value="gelsolin_S1_like"/>
    <property type="match status" value="1"/>
</dbReference>
<feature type="chain" id="PRO_5040303699" description="Amine oxidase" evidence="5">
    <location>
        <begin position="28"/>
        <end position="886"/>
    </location>
</feature>
<dbReference type="EMBL" id="LNZH02000182">
    <property type="protein sequence ID" value="OCB88243.1"/>
    <property type="molecule type" value="Genomic_DNA"/>
</dbReference>
<evidence type="ECO:0000259" key="7">
    <source>
        <dbReference type="Pfam" id="PF01593"/>
    </source>
</evidence>
<evidence type="ECO:0000259" key="6">
    <source>
        <dbReference type="Pfam" id="PF00626"/>
    </source>
</evidence>
<dbReference type="InterPro" id="IPR007123">
    <property type="entry name" value="Gelsolin-like_dom"/>
</dbReference>
<evidence type="ECO:0000256" key="3">
    <source>
        <dbReference type="ARBA" id="ARBA00022737"/>
    </source>
</evidence>
<dbReference type="Gene3D" id="3.50.50.60">
    <property type="entry name" value="FAD/NAD(P)-binding domain"/>
    <property type="match status" value="1"/>
</dbReference>
<keyword evidence="5" id="KW-0732">Signal</keyword>
<evidence type="ECO:0000256" key="4">
    <source>
        <dbReference type="ARBA" id="ARBA00023203"/>
    </source>
</evidence>
<comment type="caution">
    <text evidence="8">The sequence shown here is derived from an EMBL/GenBank/DDBJ whole genome shotgun (WGS) entry which is preliminary data.</text>
</comment>
<dbReference type="SUPFAM" id="SSF51905">
    <property type="entry name" value="FAD/NAD(P)-binding domain"/>
    <property type="match status" value="1"/>
</dbReference>
<gene>
    <name evidence="8" type="ORF">A7U60_g4649</name>
</gene>
<proteinExistence type="inferred from homology"/>
<dbReference type="Pfam" id="PF01593">
    <property type="entry name" value="Amino_oxidase"/>
    <property type="match status" value="1"/>
</dbReference>
<keyword evidence="4" id="KW-0009">Actin-binding</keyword>
<dbReference type="FunFam" id="3.40.20.10:FF:000043">
    <property type="entry name" value="macrophage-capping protein-like isoform X2"/>
    <property type="match status" value="1"/>
</dbReference>
<evidence type="ECO:0008006" key="10">
    <source>
        <dbReference type="Google" id="ProtNLM"/>
    </source>
</evidence>
<dbReference type="PANTHER" id="PTHR10742">
    <property type="entry name" value="FLAVIN MONOAMINE OXIDASE"/>
    <property type="match status" value="1"/>
</dbReference>
<evidence type="ECO:0000256" key="1">
    <source>
        <dbReference type="ARBA" id="ARBA00008418"/>
    </source>
</evidence>
<dbReference type="PRINTS" id="PR00597">
    <property type="entry name" value="GELSOLIN"/>
</dbReference>
<evidence type="ECO:0000313" key="8">
    <source>
        <dbReference type="EMBL" id="OCB88243.1"/>
    </source>
</evidence>
<dbReference type="PANTHER" id="PTHR10742:SF313">
    <property type="entry name" value="AMINE OXIDASE"/>
    <property type="match status" value="1"/>
</dbReference>
<accession>A0A9Q5HYA0</accession>
<feature type="domain" description="Amine oxidase" evidence="7">
    <location>
        <begin position="49"/>
        <end position="478"/>
    </location>
</feature>
<keyword evidence="3" id="KW-0677">Repeat</keyword>
<dbReference type="InterPro" id="IPR002937">
    <property type="entry name" value="Amino_oxidase"/>
</dbReference>
<evidence type="ECO:0000256" key="5">
    <source>
        <dbReference type="SAM" id="SignalP"/>
    </source>
</evidence>
<evidence type="ECO:0000313" key="9">
    <source>
        <dbReference type="Proteomes" id="UP000757232"/>
    </source>
</evidence>
<dbReference type="Gene3D" id="3.90.660.10">
    <property type="match status" value="1"/>
</dbReference>
<reference evidence="8" key="1">
    <citation type="submission" date="2016-06" db="EMBL/GenBank/DDBJ databases">
        <title>Draft Genome sequence of the fungus Inonotus baumii.</title>
        <authorList>
            <person name="Zhu H."/>
            <person name="Lin W."/>
        </authorList>
    </citation>
    <scope>NUCLEOTIDE SEQUENCE</scope>
    <source>
        <strain evidence="8">821</strain>
    </source>
</reference>
<feature type="signal peptide" evidence="5">
    <location>
        <begin position="1"/>
        <end position="27"/>
    </location>
</feature>
<dbReference type="Proteomes" id="UP000757232">
    <property type="component" value="Unassembled WGS sequence"/>
</dbReference>
<dbReference type="SUPFAM" id="SSF55753">
    <property type="entry name" value="Actin depolymerizing proteins"/>
    <property type="match status" value="3"/>
</dbReference>
<comment type="similarity">
    <text evidence="1">Belongs to the villin/gelsolin family.</text>
</comment>
<feature type="domain" description="Gelsolin-like" evidence="6">
    <location>
        <begin position="792"/>
        <end position="875"/>
    </location>
</feature>
<protein>
    <recommendedName>
        <fullName evidence="10">Amine oxidase</fullName>
    </recommendedName>
</protein>
<dbReference type="AlphaFoldDB" id="A0A9Q5HYA0"/>
<dbReference type="GO" id="GO:0016491">
    <property type="term" value="F:oxidoreductase activity"/>
    <property type="evidence" value="ECO:0007669"/>
    <property type="project" value="InterPro"/>
</dbReference>
<dbReference type="GO" id="GO:0006598">
    <property type="term" value="P:polyamine catabolic process"/>
    <property type="evidence" value="ECO:0007669"/>
    <property type="project" value="TreeGrafter"/>
</dbReference>
<keyword evidence="2" id="KW-0117">Actin capping</keyword>
<keyword evidence="9" id="KW-1185">Reference proteome</keyword>
<dbReference type="InterPro" id="IPR050281">
    <property type="entry name" value="Flavin_monoamine_oxidase"/>
</dbReference>
<dbReference type="InterPro" id="IPR029006">
    <property type="entry name" value="ADF-H/Gelsolin-like_dom_sf"/>
</dbReference>
<evidence type="ECO:0000256" key="2">
    <source>
        <dbReference type="ARBA" id="ARBA00022467"/>
    </source>
</evidence>
<organism evidence="8 9">
    <name type="scientific">Sanghuangporus baumii</name>
    <name type="common">Phellinus baumii</name>
    <dbReference type="NCBI Taxonomy" id="108892"/>
    <lineage>
        <taxon>Eukaryota</taxon>
        <taxon>Fungi</taxon>
        <taxon>Dikarya</taxon>
        <taxon>Basidiomycota</taxon>
        <taxon>Agaricomycotina</taxon>
        <taxon>Agaricomycetes</taxon>
        <taxon>Hymenochaetales</taxon>
        <taxon>Hymenochaetaceae</taxon>
        <taxon>Sanghuangporus</taxon>
    </lineage>
</organism>
<feature type="domain" description="Gelsolin-like" evidence="6">
    <location>
        <begin position="553"/>
        <end position="626"/>
    </location>
</feature>
<dbReference type="OrthoDB" id="5046242at2759"/>
<dbReference type="InterPro" id="IPR036188">
    <property type="entry name" value="FAD/NAD-bd_sf"/>
</dbReference>
<dbReference type="GO" id="GO:0051693">
    <property type="term" value="P:actin filament capping"/>
    <property type="evidence" value="ECO:0007669"/>
    <property type="project" value="UniProtKB-KW"/>
</dbReference>
<name>A0A9Q5HYA0_SANBA</name>
<dbReference type="SMART" id="SM00262">
    <property type="entry name" value="GEL"/>
    <property type="match status" value="3"/>
</dbReference>
<dbReference type="SUPFAM" id="SSF54373">
    <property type="entry name" value="FAD-linked reductases, C-terminal domain"/>
    <property type="match status" value="1"/>
</dbReference>
<dbReference type="InterPro" id="IPR007122">
    <property type="entry name" value="Villin/Gelsolin"/>
</dbReference>
<sequence>MPASLSTSTLSFLLILAFALLIDRASTANVQLDSLSKNASVLILGGGVTGVIAARTLHERGFSNFRVVEARDELGGRMQTKTIGGNFTVEQGPNWVQGTQTGDGPANPILLLTQKHGVKTQFNDLFGSLTFYDFNGPANFTDTFNDQDDSFTDLTVKAGDRLNKRLLDLSARSGYSLVGSKPLTHTEQTSEYYLFDWEYAQTPEESSWIASSLNNNFTFDPDMGGFSEDNLLCIDQRGFKTIIQAEAAEFLTPQQTMLNSTVKAISYTKEGVEVELTDGTSLNADYALVTFSVGVLQNDDVAFEPVLPDWKQEAIQSITMATYTKIFLQFPENFWFETEMALYADRERGKYPVWQSLDHIDFLPGSRIVFVTVTGDFSKRIEALPDEQVRSEVLGILSLMFPNTTIPEPIDFFFPRWHSNPLFRGSYSNMPAAYVTAHQDNLRATVEERLWFAGEASSVKYYGFLHGAYFEGLDVANKLADCIEAVMEGLVESKKYDIKDSNIELLGSDLESRVREHGGDKETAWEHAGKEPGLQIWRIEKFHVVPWAEERKGTFFEGDSYVVLHTYKKSPNSDTLAYDLHFWLGRNTTQDEAGTAAYKTVELDDHLHGQPVEYREVQGYESNRFLSYFPKLNILRGGVSTGFHHVTDPPPLETKRLYQITASTHRGPGAIVKTNISIRDVPPEVQSLVKGDVFVLDLGNKVLQYNTADASGKERFMAADFARSIADSRPGQCRPNVYDERGSGASSFLSMLDIEEFPQREVRSTASNTRPIPSIFRISDASGTIEFSRVTDPPSLSVLSSSDAFLVDTSQFPASQSPAVYVWIGREASLAENRLSLRYAQKYLYDKQSDSDGSVIDPATPIIRIKEGSETDAFLQILKHEDKKKE</sequence>